<evidence type="ECO:0000313" key="1">
    <source>
        <dbReference type="EMBL" id="AWB83209.1"/>
    </source>
</evidence>
<proteinExistence type="predicted"/>
<dbReference type="InterPro" id="IPR002758">
    <property type="entry name" value="Cation_antiport_E"/>
</dbReference>
<reference evidence="2" key="1">
    <citation type="submission" date="2018-01" db="EMBL/GenBank/DDBJ databases">
        <authorList>
            <person name="Li J."/>
        </authorList>
    </citation>
    <scope>NUCLEOTIDE SEQUENCE [LARGE SCALE GENOMIC DNA]</scope>
    <source>
        <strain evidence="2">2184</strain>
    </source>
</reference>
<dbReference type="OrthoDB" id="4410626at2"/>
<name>A0A2S0WBQ7_9CORY</name>
<dbReference type="GO" id="GO:0008324">
    <property type="term" value="F:monoatomic cation transmembrane transporter activity"/>
    <property type="evidence" value="ECO:0007669"/>
    <property type="project" value="InterPro"/>
</dbReference>
<dbReference type="AlphaFoldDB" id="A0A2S0WBQ7"/>
<dbReference type="NCBIfam" id="NF009297">
    <property type="entry name" value="PRK12654.1"/>
    <property type="match status" value="1"/>
</dbReference>
<dbReference type="Proteomes" id="UP000244754">
    <property type="component" value="Chromosome"/>
</dbReference>
<protein>
    <submittedName>
        <fullName evidence="1">Sodium:proton antiporter</fullName>
    </submittedName>
</protein>
<dbReference type="GO" id="GO:0016020">
    <property type="term" value="C:membrane"/>
    <property type="evidence" value="ECO:0007669"/>
    <property type="project" value="InterPro"/>
</dbReference>
<dbReference type="KEGG" id="clia:C3E79_00855"/>
<dbReference type="EMBL" id="CP026948">
    <property type="protein sequence ID" value="AWB83209.1"/>
    <property type="molecule type" value="Genomic_DNA"/>
</dbReference>
<keyword evidence="2" id="KW-1185">Reference proteome</keyword>
<evidence type="ECO:0000313" key="2">
    <source>
        <dbReference type="Proteomes" id="UP000244754"/>
    </source>
</evidence>
<sequence>MKGIAHSLSYAAWLAKEIFAAGLTAVVAAFRRNSGIAPIVIFYPLRVTTEWEMFWFSTSITATPGTLSMGFRYDPDREGGKFLLVQAVFGEDPMSQIEGLIEMEQRLAPRVATQPLDPADVGWRPYVDTVSERQD</sequence>
<organism evidence="1 2">
    <name type="scientific">Corynebacterium liangguodongii</name>
    <dbReference type="NCBI Taxonomy" id="2079535"/>
    <lineage>
        <taxon>Bacteria</taxon>
        <taxon>Bacillati</taxon>
        <taxon>Actinomycetota</taxon>
        <taxon>Actinomycetes</taxon>
        <taxon>Mycobacteriales</taxon>
        <taxon>Corynebacteriaceae</taxon>
        <taxon>Corynebacterium</taxon>
    </lineage>
</organism>
<accession>A0A2S0WBQ7</accession>
<dbReference type="Pfam" id="PF01899">
    <property type="entry name" value="MNHE"/>
    <property type="match status" value="1"/>
</dbReference>
<gene>
    <name evidence="1" type="ORF">C3E79_00855</name>
</gene>